<dbReference type="EMBL" id="FJOG01000016">
    <property type="protein sequence ID" value="CZR60602.1"/>
    <property type="molecule type" value="Genomic_DNA"/>
</dbReference>
<feature type="compositionally biased region" description="Acidic residues" evidence="1">
    <location>
        <begin position="73"/>
        <end position="83"/>
    </location>
</feature>
<keyword evidence="3" id="KW-1185">Reference proteome</keyword>
<sequence length="119" mass="12863">MPEPESPNTKFPGYRISSRRKSPANATKSYQNDHTPTPCSPCSRSMPIRRSLSSSTTSTNSSRDAETEKAGSDDEGDAEDEDDARFAGGPVLFALDEVFHSLVGLVLGDGWHFELGEIG</sequence>
<accession>A0A1L7X6H3</accession>
<feature type="region of interest" description="Disordered" evidence="1">
    <location>
        <begin position="1"/>
        <end position="84"/>
    </location>
</feature>
<dbReference type="Proteomes" id="UP000184330">
    <property type="component" value="Unassembled WGS sequence"/>
</dbReference>
<feature type="compositionally biased region" description="Low complexity" evidence="1">
    <location>
        <begin position="49"/>
        <end position="62"/>
    </location>
</feature>
<feature type="compositionally biased region" description="Basic and acidic residues" evidence="1">
    <location>
        <begin position="63"/>
        <end position="72"/>
    </location>
</feature>
<name>A0A1L7X6H3_9HELO</name>
<evidence type="ECO:0000256" key="1">
    <source>
        <dbReference type="SAM" id="MobiDB-lite"/>
    </source>
</evidence>
<protein>
    <submittedName>
        <fullName evidence="2">Uncharacterized protein</fullName>
    </submittedName>
</protein>
<reference evidence="2 3" key="1">
    <citation type="submission" date="2016-03" db="EMBL/GenBank/DDBJ databases">
        <authorList>
            <person name="Ploux O."/>
        </authorList>
    </citation>
    <scope>NUCLEOTIDE SEQUENCE [LARGE SCALE GENOMIC DNA]</scope>
    <source>
        <strain evidence="2 3">UAMH 11012</strain>
    </source>
</reference>
<evidence type="ECO:0000313" key="3">
    <source>
        <dbReference type="Proteomes" id="UP000184330"/>
    </source>
</evidence>
<dbReference type="AlphaFoldDB" id="A0A1L7X6H3"/>
<gene>
    <name evidence="2" type="ORF">PAC_10498</name>
</gene>
<organism evidence="2 3">
    <name type="scientific">Phialocephala subalpina</name>
    <dbReference type="NCBI Taxonomy" id="576137"/>
    <lineage>
        <taxon>Eukaryota</taxon>
        <taxon>Fungi</taxon>
        <taxon>Dikarya</taxon>
        <taxon>Ascomycota</taxon>
        <taxon>Pezizomycotina</taxon>
        <taxon>Leotiomycetes</taxon>
        <taxon>Helotiales</taxon>
        <taxon>Mollisiaceae</taxon>
        <taxon>Phialocephala</taxon>
        <taxon>Phialocephala fortinii species complex</taxon>
    </lineage>
</organism>
<evidence type="ECO:0000313" key="2">
    <source>
        <dbReference type="EMBL" id="CZR60602.1"/>
    </source>
</evidence>
<proteinExistence type="predicted"/>
<feature type="compositionally biased region" description="Polar residues" evidence="1">
    <location>
        <begin position="24"/>
        <end position="43"/>
    </location>
</feature>